<feature type="region of interest" description="Disordered" evidence="1">
    <location>
        <begin position="133"/>
        <end position="197"/>
    </location>
</feature>
<feature type="region of interest" description="Disordered" evidence="1">
    <location>
        <begin position="1"/>
        <end position="39"/>
    </location>
</feature>
<feature type="compositionally biased region" description="Basic and acidic residues" evidence="1">
    <location>
        <begin position="144"/>
        <end position="155"/>
    </location>
</feature>
<dbReference type="EMBL" id="VZRB01000029">
    <property type="protein sequence ID" value="KAB1141732.1"/>
    <property type="molecule type" value="Genomic_DNA"/>
</dbReference>
<reference evidence="2 3" key="1">
    <citation type="submission" date="2019-09" db="EMBL/GenBank/DDBJ databases">
        <title>Screening of Novel Bioactive Compounds from Soil-Associated.</title>
        <authorList>
            <person name="Zhao S."/>
        </authorList>
    </citation>
    <scope>NUCLEOTIDE SEQUENCE [LARGE SCALE GENOMIC DNA]</scope>
    <source>
        <strain evidence="2 3">HIT-DPA4</strain>
    </source>
</reference>
<evidence type="ECO:0000313" key="3">
    <source>
        <dbReference type="Proteomes" id="UP000442707"/>
    </source>
</evidence>
<sequence>MTADTTHAEQEAGQDADAARKPPSAAPPPPPPPPEPARPRFILYLKGPEYAQTLRQLTLWTHHVLLPVYGREVTSTEPWCSRWWDHPEAVAQLHGLWLAWDELTGADSGMCGPANWHRDYLGPVMTALRDPMGPFAGCKPGNHRPKEVPPVDAKDPFSPPPSPPAGPQPPPPSVRPTRPGGEATAAVAPSRGGPTVA</sequence>
<gene>
    <name evidence="2" type="ORF">F7R91_31480</name>
</gene>
<dbReference type="InterPro" id="IPR032584">
    <property type="entry name" value="DUF4913"/>
</dbReference>
<evidence type="ECO:0000313" key="2">
    <source>
        <dbReference type="EMBL" id="KAB1141732.1"/>
    </source>
</evidence>
<feature type="compositionally biased region" description="Basic and acidic residues" evidence="1">
    <location>
        <begin position="1"/>
        <end position="10"/>
    </location>
</feature>
<feature type="compositionally biased region" description="Pro residues" evidence="1">
    <location>
        <begin position="157"/>
        <end position="174"/>
    </location>
</feature>
<evidence type="ECO:0000256" key="1">
    <source>
        <dbReference type="SAM" id="MobiDB-lite"/>
    </source>
</evidence>
<dbReference type="AlphaFoldDB" id="A0A6H9USX4"/>
<organism evidence="2 3">
    <name type="scientific">Streptomyces luteolifulvus</name>
    <dbReference type="NCBI Taxonomy" id="2615112"/>
    <lineage>
        <taxon>Bacteria</taxon>
        <taxon>Bacillati</taxon>
        <taxon>Actinomycetota</taxon>
        <taxon>Actinomycetes</taxon>
        <taxon>Kitasatosporales</taxon>
        <taxon>Streptomycetaceae</taxon>
        <taxon>Streptomyces</taxon>
    </lineage>
</organism>
<protein>
    <submittedName>
        <fullName evidence="2">DUF4913 domain-containing protein</fullName>
    </submittedName>
</protein>
<dbReference type="Pfam" id="PF16259">
    <property type="entry name" value="DUF4913"/>
    <property type="match status" value="1"/>
</dbReference>
<dbReference type="Proteomes" id="UP000442707">
    <property type="component" value="Unassembled WGS sequence"/>
</dbReference>
<feature type="compositionally biased region" description="Pro residues" evidence="1">
    <location>
        <begin position="24"/>
        <end position="36"/>
    </location>
</feature>
<proteinExistence type="predicted"/>
<keyword evidence="3" id="KW-1185">Reference proteome</keyword>
<comment type="caution">
    <text evidence="2">The sequence shown here is derived from an EMBL/GenBank/DDBJ whole genome shotgun (WGS) entry which is preliminary data.</text>
</comment>
<accession>A0A6H9USX4</accession>
<name>A0A6H9USX4_9ACTN</name>